<evidence type="ECO:0000256" key="4">
    <source>
        <dbReference type="ARBA" id="ARBA00022763"/>
    </source>
</evidence>
<evidence type="ECO:0000256" key="3">
    <source>
        <dbReference type="ARBA" id="ARBA00022723"/>
    </source>
</evidence>
<dbReference type="GO" id="GO:0006285">
    <property type="term" value="P:base-excision repair, AP site formation"/>
    <property type="evidence" value="ECO:0007669"/>
    <property type="project" value="TreeGrafter"/>
</dbReference>
<dbReference type="PANTHER" id="PTHR10359:SF18">
    <property type="entry name" value="ENDONUCLEASE III"/>
    <property type="match status" value="1"/>
</dbReference>
<dbReference type="GO" id="GO:0140078">
    <property type="term" value="F:class I DNA-(apurinic or apyrimidinic site) endonuclease activity"/>
    <property type="evidence" value="ECO:0007669"/>
    <property type="project" value="UniProtKB-EC"/>
</dbReference>
<dbReference type="EC" id="4.2.99.18" evidence="12"/>
<dbReference type="Pfam" id="PF00633">
    <property type="entry name" value="HHH"/>
    <property type="match status" value="1"/>
</dbReference>
<reference evidence="14 15" key="1">
    <citation type="submission" date="2013-05" db="EMBL/GenBank/DDBJ databases">
        <title>The Genome Sequence of Actinomyces europaeus ACS-120-V-COL10B.</title>
        <authorList>
            <consortium name="The Broad Institute Genomics Platform"/>
            <person name="Earl A."/>
            <person name="Ward D."/>
            <person name="Feldgarden M."/>
            <person name="Gevers D."/>
            <person name="Saerens B."/>
            <person name="Vaneechoutte M."/>
            <person name="Walker B."/>
            <person name="Young S."/>
            <person name="Zeng Q."/>
            <person name="Gargeya S."/>
            <person name="Fitzgerald M."/>
            <person name="Haas B."/>
            <person name="Abouelleil A."/>
            <person name="Allen A.W."/>
            <person name="Alvarado L."/>
            <person name="Arachchi H.M."/>
            <person name="Berlin A.M."/>
            <person name="Chapman S.B."/>
            <person name="Gainer-Dewar J."/>
            <person name="Goldberg J."/>
            <person name="Griggs A."/>
            <person name="Gujja S."/>
            <person name="Hansen M."/>
            <person name="Howarth C."/>
            <person name="Imamovic A."/>
            <person name="Ireland A."/>
            <person name="Larimer J."/>
            <person name="McCowan C."/>
            <person name="Murphy C."/>
            <person name="Pearson M."/>
            <person name="Poon T.W."/>
            <person name="Priest M."/>
            <person name="Roberts A."/>
            <person name="Saif S."/>
            <person name="Shea T."/>
            <person name="Sisk P."/>
            <person name="Sykes S."/>
            <person name="Wortman J."/>
            <person name="Nusbaum C."/>
            <person name="Birren B."/>
        </authorList>
    </citation>
    <scope>NUCLEOTIDE SEQUENCE [LARGE SCALE GENOMIC DNA]</scope>
    <source>
        <strain evidence="14 15">ACS-120-V-Col10b</strain>
    </source>
</reference>
<dbReference type="FunFam" id="1.10.340.30:FF:000001">
    <property type="entry name" value="Endonuclease III"/>
    <property type="match status" value="1"/>
</dbReference>
<feature type="domain" description="HhH-GPD" evidence="13">
    <location>
        <begin position="49"/>
        <end position="196"/>
    </location>
</feature>
<evidence type="ECO:0000256" key="8">
    <source>
        <dbReference type="ARBA" id="ARBA00023125"/>
    </source>
</evidence>
<evidence type="ECO:0000259" key="13">
    <source>
        <dbReference type="SMART" id="SM00478"/>
    </source>
</evidence>
<dbReference type="AlphaFoldDB" id="A0A9W5REW2"/>
<feature type="binding site" evidence="12">
    <location>
        <position position="214"/>
    </location>
    <ligand>
        <name>[4Fe-4S] cluster</name>
        <dbReference type="ChEBI" id="CHEBI:49883"/>
    </ligand>
</feature>
<dbReference type="InterPro" id="IPR000445">
    <property type="entry name" value="HhH_motif"/>
</dbReference>
<keyword evidence="14" id="KW-0540">Nuclease</keyword>
<dbReference type="OrthoDB" id="9800977at2"/>
<evidence type="ECO:0000256" key="6">
    <source>
        <dbReference type="ARBA" id="ARBA00023004"/>
    </source>
</evidence>
<proteinExistence type="inferred from homology"/>
<dbReference type="Gene3D" id="1.10.340.30">
    <property type="entry name" value="Hypothetical protein, domain 2"/>
    <property type="match status" value="1"/>
</dbReference>
<dbReference type="EMBL" id="AGWN01000001">
    <property type="protein sequence ID" value="EPD31253.1"/>
    <property type="molecule type" value="Genomic_DNA"/>
</dbReference>
<name>A0A9W5REW2_9ACTO</name>
<evidence type="ECO:0000256" key="9">
    <source>
        <dbReference type="ARBA" id="ARBA00023204"/>
    </source>
</evidence>
<dbReference type="HAMAP" id="MF_00942">
    <property type="entry name" value="Nth"/>
    <property type="match status" value="1"/>
</dbReference>
<keyword evidence="3 12" id="KW-0479">Metal-binding</keyword>
<dbReference type="InterPro" id="IPR005759">
    <property type="entry name" value="Nth"/>
</dbReference>
<dbReference type="NCBIfam" id="TIGR01083">
    <property type="entry name" value="nth"/>
    <property type="match status" value="1"/>
</dbReference>
<dbReference type="InterPro" id="IPR003265">
    <property type="entry name" value="HhH-GPD_domain"/>
</dbReference>
<dbReference type="Proteomes" id="UP000014387">
    <property type="component" value="Unassembled WGS sequence"/>
</dbReference>
<sequence length="220" mass="23804">MNAQQIKSQPDEVTSQPEEVAQTLARLYPDAACALAHENAFELLVATILSAQTTDERVNTVTPALFAAYPTPRDMAHANEADIAQIVRPLGFQNRRSTQLRQMAQALDEKFAGQVPSSRSELESLPGVGRKTAHVIMGNAFGIPAITVDTHVGRLAKRLGWSAAKTPLAIERDIAKALPGQDWTVLCHRLIEHGRRVCHARSPQCGSCALAPLCPSAQVD</sequence>
<evidence type="ECO:0000313" key="14">
    <source>
        <dbReference type="EMBL" id="EPD31253.1"/>
    </source>
</evidence>
<dbReference type="GO" id="GO:0003677">
    <property type="term" value="F:DNA binding"/>
    <property type="evidence" value="ECO:0007669"/>
    <property type="project" value="UniProtKB-UniRule"/>
</dbReference>
<keyword evidence="15" id="KW-1185">Reference proteome</keyword>
<dbReference type="InterPro" id="IPR003651">
    <property type="entry name" value="Endonuclease3_FeS-loop_motif"/>
</dbReference>
<dbReference type="Pfam" id="PF00730">
    <property type="entry name" value="HhH-GPD"/>
    <property type="match status" value="1"/>
</dbReference>
<dbReference type="GO" id="GO:0046872">
    <property type="term" value="F:metal ion binding"/>
    <property type="evidence" value="ECO:0007669"/>
    <property type="project" value="UniProtKB-KW"/>
</dbReference>
<keyword evidence="5 12" id="KW-0378">Hydrolase</keyword>
<evidence type="ECO:0000313" key="15">
    <source>
        <dbReference type="Proteomes" id="UP000014387"/>
    </source>
</evidence>
<dbReference type="PROSITE" id="PS01155">
    <property type="entry name" value="ENDONUCLEASE_III_2"/>
    <property type="match status" value="1"/>
</dbReference>
<dbReference type="GO" id="GO:0051539">
    <property type="term" value="F:4 iron, 4 sulfur cluster binding"/>
    <property type="evidence" value="ECO:0007669"/>
    <property type="project" value="UniProtKB-UniRule"/>
</dbReference>
<evidence type="ECO:0000256" key="1">
    <source>
        <dbReference type="ARBA" id="ARBA00008343"/>
    </source>
</evidence>
<keyword evidence="2 12" id="KW-0004">4Fe-4S</keyword>
<dbReference type="RefSeq" id="WP_016444364.1">
    <property type="nucleotide sequence ID" value="NZ_KE150266.1"/>
</dbReference>
<dbReference type="FunFam" id="1.10.1670.10:FF:000001">
    <property type="entry name" value="Endonuclease III"/>
    <property type="match status" value="1"/>
</dbReference>
<dbReference type="InterPro" id="IPR011257">
    <property type="entry name" value="DNA_glycosylase"/>
</dbReference>
<dbReference type="SMART" id="SM00478">
    <property type="entry name" value="ENDO3c"/>
    <property type="match status" value="1"/>
</dbReference>
<dbReference type="CDD" id="cd00056">
    <property type="entry name" value="ENDO3c"/>
    <property type="match status" value="1"/>
</dbReference>
<dbReference type="SMART" id="SM00525">
    <property type="entry name" value="FES"/>
    <property type="match status" value="1"/>
</dbReference>
<keyword evidence="8 12" id="KW-0238">DNA-binding</keyword>
<evidence type="ECO:0000256" key="7">
    <source>
        <dbReference type="ARBA" id="ARBA00023014"/>
    </source>
</evidence>
<comment type="catalytic activity">
    <reaction evidence="12">
        <text>2'-deoxyribonucleotide-(2'-deoxyribose 5'-phosphate)-2'-deoxyribonucleotide-DNA = a 3'-end 2'-deoxyribonucleotide-(2,3-dehydro-2,3-deoxyribose 5'-phosphate)-DNA + a 5'-end 5'-phospho-2'-deoxyribonucleoside-DNA + H(+)</text>
        <dbReference type="Rhea" id="RHEA:66592"/>
        <dbReference type="Rhea" id="RHEA-COMP:13180"/>
        <dbReference type="Rhea" id="RHEA-COMP:16897"/>
        <dbReference type="Rhea" id="RHEA-COMP:17067"/>
        <dbReference type="ChEBI" id="CHEBI:15378"/>
        <dbReference type="ChEBI" id="CHEBI:136412"/>
        <dbReference type="ChEBI" id="CHEBI:157695"/>
        <dbReference type="ChEBI" id="CHEBI:167181"/>
        <dbReference type="EC" id="4.2.99.18"/>
    </reaction>
</comment>
<evidence type="ECO:0000256" key="12">
    <source>
        <dbReference type="HAMAP-Rule" id="MF_00942"/>
    </source>
</evidence>
<dbReference type="InterPro" id="IPR023170">
    <property type="entry name" value="HhH_base_excis_C"/>
</dbReference>
<gene>
    <name evidence="12" type="primary">nth</name>
    <name evidence="14" type="ORF">HMPREF9238_01020</name>
</gene>
<evidence type="ECO:0000256" key="10">
    <source>
        <dbReference type="ARBA" id="ARBA00023239"/>
    </source>
</evidence>
<keyword evidence="14" id="KW-0255">Endonuclease</keyword>
<comment type="function">
    <text evidence="12">DNA repair enzyme that has both DNA N-glycosylase activity and AP-lyase activity. The DNA N-glycosylase activity releases various damaged pyrimidines from DNA by cleaving the N-glycosidic bond, leaving an AP (apurinic/apyrimidinic) site. The AP-lyase activity cleaves the phosphodiester bond 3' to the AP site by a beta-elimination, leaving a 3'-terminal unsaturated sugar and a product with a terminal 5'-phosphate.</text>
</comment>
<evidence type="ECO:0000256" key="11">
    <source>
        <dbReference type="ARBA" id="ARBA00023295"/>
    </source>
</evidence>
<evidence type="ECO:0000256" key="2">
    <source>
        <dbReference type="ARBA" id="ARBA00022485"/>
    </source>
</evidence>
<dbReference type="SUPFAM" id="SSF48150">
    <property type="entry name" value="DNA-glycosylase"/>
    <property type="match status" value="1"/>
</dbReference>
<accession>A0A9W5REW2</accession>
<feature type="binding site" evidence="12">
    <location>
        <position position="198"/>
    </location>
    <ligand>
        <name>[4Fe-4S] cluster</name>
        <dbReference type="ChEBI" id="CHEBI:49883"/>
    </ligand>
</feature>
<comment type="caution">
    <text evidence="14">The sequence shown here is derived from an EMBL/GenBank/DDBJ whole genome shotgun (WGS) entry which is preliminary data.</text>
</comment>
<comment type="similarity">
    <text evidence="1 12">Belongs to the Nth/MutY family.</text>
</comment>
<comment type="cofactor">
    <cofactor evidence="12">
        <name>[4Fe-4S] cluster</name>
        <dbReference type="ChEBI" id="CHEBI:49883"/>
    </cofactor>
    <text evidence="12">Binds 1 [4Fe-4S] cluster.</text>
</comment>
<dbReference type="PIRSF" id="PIRSF001435">
    <property type="entry name" value="Nth"/>
    <property type="match status" value="1"/>
</dbReference>
<feature type="binding site" evidence="12">
    <location>
        <position position="208"/>
    </location>
    <ligand>
        <name>[4Fe-4S] cluster</name>
        <dbReference type="ChEBI" id="CHEBI:49883"/>
    </ligand>
</feature>
<organism evidence="14 15">
    <name type="scientific">Gleimia europaea ACS-120-V-Col10b</name>
    <dbReference type="NCBI Taxonomy" id="883069"/>
    <lineage>
        <taxon>Bacteria</taxon>
        <taxon>Bacillati</taxon>
        <taxon>Actinomycetota</taxon>
        <taxon>Actinomycetes</taxon>
        <taxon>Actinomycetales</taxon>
        <taxon>Actinomycetaceae</taxon>
        <taxon>Gleimia</taxon>
    </lineage>
</organism>
<dbReference type="Gene3D" id="1.10.1670.10">
    <property type="entry name" value="Helix-hairpin-Helix base-excision DNA repair enzymes (C-terminal)"/>
    <property type="match status" value="1"/>
</dbReference>
<feature type="binding site" evidence="12">
    <location>
        <position position="205"/>
    </location>
    <ligand>
        <name>[4Fe-4S] cluster</name>
        <dbReference type="ChEBI" id="CHEBI:49883"/>
    </ligand>
</feature>
<keyword evidence="7 12" id="KW-0411">Iron-sulfur</keyword>
<keyword evidence="9 12" id="KW-0234">DNA repair</keyword>
<keyword evidence="4 12" id="KW-0227">DNA damage</keyword>
<keyword evidence="10 12" id="KW-0456">Lyase</keyword>
<keyword evidence="11 12" id="KW-0326">Glycosidase</keyword>
<protein>
    <recommendedName>
        <fullName evidence="12">Endonuclease III</fullName>
        <ecNumber evidence="12">4.2.99.18</ecNumber>
    </recommendedName>
    <alternativeName>
        <fullName evidence="12">DNA-(apurinic or apyrimidinic site) lyase</fullName>
    </alternativeName>
</protein>
<dbReference type="GO" id="GO:0019104">
    <property type="term" value="F:DNA N-glycosylase activity"/>
    <property type="evidence" value="ECO:0007669"/>
    <property type="project" value="UniProtKB-UniRule"/>
</dbReference>
<keyword evidence="6 12" id="KW-0408">Iron</keyword>
<dbReference type="PANTHER" id="PTHR10359">
    <property type="entry name" value="A/G-SPECIFIC ADENINE GLYCOSYLASE/ENDONUCLEASE III"/>
    <property type="match status" value="1"/>
</dbReference>
<evidence type="ECO:0000256" key="5">
    <source>
        <dbReference type="ARBA" id="ARBA00022801"/>
    </source>
</evidence>
<dbReference type="InterPro" id="IPR004036">
    <property type="entry name" value="Endonuclease-III-like_CS2"/>
</dbReference>